<accession>A0A0G1IIM9</accession>
<reference evidence="1 2" key="1">
    <citation type="journal article" date="2015" name="Nature">
        <title>rRNA introns, odd ribosomes, and small enigmatic genomes across a large radiation of phyla.</title>
        <authorList>
            <person name="Brown C.T."/>
            <person name="Hug L.A."/>
            <person name="Thomas B.C."/>
            <person name="Sharon I."/>
            <person name="Castelle C.J."/>
            <person name="Singh A."/>
            <person name="Wilkins M.J."/>
            <person name="Williams K.H."/>
            <person name="Banfield J.F."/>
        </authorList>
    </citation>
    <scope>NUCLEOTIDE SEQUENCE [LARGE SCALE GENOMIC DNA]</scope>
</reference>
<dbReference type="EMBL" id="LCIQ01000045">
    <property type="protein sequence ID" value="KKT59216.1"/>
    <property type="molecule type" value="Genomic_DNA"/>
</dbReference>
<organism evidence="1 2">
    <name type="scientific">Candidatus Gottesmanbacteria bacterium GW2011_GWA1_44_24b</name>
    <dbReference type="NCBI Taxonomy" id="1618437"/>
    <lineage>
        <taxon>Bacteria</taxon>
        <taxon>Candidatus Gottesmaniibacteriota</taxon>
    </lineage>
</organism>
<dbReference type="Proteomes" id="UP000034521">
    <property type="component" value="Unassembled WGS sequence"/>
</dbReference>
<evidence type="ECO:0000313" key="1">
    <source>
        <dbReference type="EMBL" id="KKT59216.1"/>
    </source>
</evidence>
<comment type="caution">
    <text evidence="1">The sequence shown here is derived from an EMBL/GenBank/DDBJ whole genome shotgun (WGS) entry which is preliminary data.</text>
</comment>
<evidence type="ECO:0000313" key="2">
    <source>
        <dbReference type="Proteomes" id="UP000034521"/>
    </source>
</evidence>
<name>A0A0G1IIM9_9BACT</name>
<protein>
    <submittedName>
        <fullName evidence="1">Uncharacterized protein</fullName>
    </submittedName>
</protein>
<proteinExistence type="predicted"/>
<feature type="non-terminal residue" evidence="1">
    <location>
        <position position="1"/>
    </location>
</feature>
<gene>
    <name evidence="1" type="ORF">UW52_C0045G0001</name>
</gene>
<dbReference type="AlphaFoldDB" id="A0A0G1IIM9"/>
<sequence length="45" mass="5143">YFFSLSADGGYFEARIYGNLSSADCFLLSQFYPYFISVIAFPIKL</sequence>